<evidence type="ECO:0000256" key="1">
    <source>
        <dbReference type="SAM" id="MobiDB-lite"/>
    </source>
</evidence>
<evidence type="ECO:0000313" key="3">
    <source>
        <dbReference type="Proteomes" id="UP000024635"/>
    </source>
</evidence>
<sequence>MSLNGAATPCQKDESANGMDEPLTRKFPVTPVYKKSKQKRGLRVELGTDPDTAALLRVKTKLSWEEPLESDQDPKIAPSAVNQY</sequence>
<proteinExistence type="predicted"/>
<evidence type="ECO:0000313" key="2">
    <source>
        <dbReference type="EMBL" id="EYB93667.1"/>
    </source>
</evidence>
<dbReference type="AlphaFoldDB" id="A0A016STH3"/>
<accession>A0A016STH3</accession>
<name>A0A016STH3_9BILA</name>
<organism evidence="2 3">
    <name type="scientific">Ancylostoma ceylanicum</name>
    <dbReference type="NCBI Taxonomy" id="53326"/>
    <lineage>
        <taxon>Eukaryota</taxon>
        <taxon>Metazoa</taxon>
        <taxon>Ecdysozoa</taxon>
        <taxon>Nematoda</taxon>
        <taxon>Chromadorea</taxon>
        <taxon>Rhabditida</taxon>
        <taxon>Rhabditina</taxon>
        <taxon>Rhabditomorpha</taxon>
        <taxon>Strongyloidea</taxon>
        <taxon>Ancylostomatidae</taxon>
        <taxon>Ancylostomatinae</taxon>
        <taxon>Ancylostoma</taxon>
    </lineage>
</organism>
<dbReference type="Proteomes" id="UP000024635">
    <property type="component" value="Unassembled WGS sequence"/>
</dbReference>
<dbReference type="EMBL" id="JARK01001516">
    <property type="protein sequence ID" value="EYB93667.1"/>
    <property type="molecule type" value="Genomic_DNA"/>
</dbReference>
<comment type="caution">
    <text evidence="2">The sequence shown here is derived from an EMBL/GenBank/DDBJ whole genome shotgun (WGS) entry which is preliminary data.</text>
</comment>
<gene>
    <name evidence="2" type="primary">Acey_s0180.g819</name>
    <name evidence="2" type="ORF">Y032_0180g819</name>
</gene>
<feature type="region of interest" description="Disordered" evidence="1">
    <location>
        <begin position="1"/>
        <end position="46"/>
    </location>
</feature>
<keyword evidence="3" id="KW-1185">Reference proteome</keyword>
<reference evidence="3" key="1">
    <citation type="journal article" date="2015" name="Nat. Genet.">
        <title>The genome and transcriptome of the zoonotic hookworm Ancylostoma ceylanicum identify infection-specific gene families.</title>
        <authorList>
            <person name="Schwarz E.M."/>
            <person name="Hu Y."/>
            <person name="Antoshechkin I."/>
            <person name="Miller M.M."/>
            <person name="Sternberg P.W."/>
            <person name="Aroian R.V."/>
        </authorList>
    </citation>
    <scope>NUCLEOTIDE SEQUENCE</scope>
    <source>
        <strain evidence="3">HY135</strain>
    </source>
</reference>
<protein>
    <submittedName>
        <fullName evidence="2">Uncharacterized protein</fullName>
    </submittedName>
</protein>
<dbReference type="OrthoDB" id="10522051at2759"/>